<dbReference type="EMBL" id="QJPH01000430">
    <property type="protein sequence ID" value="PZN74426.1"/>
    <property type="molecule type" value="Genomic_DNA"/>
</dbReference>
<gene>
    <name evidence="1" type="ORF">DM484_21430</name>
</gene>
<accession>A0A2W4QTF3</accession>
<name>A0A2W4QTF3_9GAMM</name>
<sequence length="75" mass="8173">MLGAPRRNAKLQLGKVICEEGVCDSRGQFISVLVDSLLEITLVDGQGKRQSDYSLFVTKQSGKSVCLAMKLLICI</sequence>
<organism evidence="1 2">
    <name type="scientific">Candidatus Methylumidiphilus alinenensis</name>
    <dbReference type="NCBI Taxonomy" id="2202197"/>
    <lineage>
        <taxon>Bacteria</taxon>
        <taxon>Pseudomonadati</taxon>
        <taxon>Pseudomonadota</taxon>
        <taxon>Gammaproteobacteria</taxon>
        <taxon>Methylococcales</taxon>
        <taxon>Candidatus Methylumidiphilus</taxon>
    </lineage>
</organism>
<dbReference type="Proteomes" id="UP000249396">
    <property type="component" value="Unassembled WGS sequence"/>
</dbReference>
<dbReference type="AlphaFoldDB" id="A0A2W4QTF3"/>
<protein>
    <submittedName>
        <fullName evidence="1">Uncharacterized protein</fullName>
    </submittedName>
</protein>
<comment type="caution">
    <text evidence="1">The sequence shown here is derived from an EMBL/GenBank/DDBJ whole genome shotgun (WGS) entry which is preliminary data.</text>
</comment>
<evidence type="ECO:0000313" key="2">
    <source>
        <dbReference type="Proteomes" id="UP000249396"/>
    </source>
</evidence>
<reference evidence="1 2" key="1">
    <citation type="journal article" date="2018" name="Aquat. Microb. Ecol.">
        <title>Gammaproteobacterial methanotrophs dominate.</title>
        <authorList>
            <person name="Rissanen A.J."/>
            <person name="Saarenheimo J."/>
            <person name="Tiirola M."/>
            <person name="Peura S."/>
            <person name="Aalto S.L."/>
            <person name="Karvinen A."/>
            <person name="Nykanen H."/>
        </authorList>
    </citation>
    <scope>NUCLEOTIDE SEQUENCE [LARGE SCALE GENOMIC DNA]</scope>
    <source>
        <strain evidence="1">AMbin10</strain>
    </source>
</reference>
<evidence type="ECO:0000313" key="1">
    <source>
        <dbReference type="EMBL" id="PZN74426.1"/>
    </source>
</evidence>
<proteinExistence type="predicted"/>